<accession>A0ABU3HMV8</accession>
<proteinExistence type="predicted"/>
<organism evidence="1 2">
    <name type="scientific">Microcystis wesenbergii NRERC-220</name>
    <dbReference type="NCBI Taxonomy" id="3068991"/>
    <lineage>
        <taxon>Bacteria</taxon>
        <taxon>Bacillati</taxon>
        <taxon>Cyanobacteriota</taxon>
        <taxon>Cyanophyceae</taxon>
        <taxon>Oscillatoriophycideae</taxon>
        <taxon>Chroococcales</taxon>
        <taxon>Microcystaceae</taxon>
        <taxon>Microcystis</taxon>
    </lineage>
</organism>
<evidence type="ECO:0000313" key="1">
    <source>
        <dbReference type="EMBL" id="MDT3675867.1"/>
    </source>
</evidence>
<protein>
    <submittedName>
        <fullName evidence="1">Uncharacterized protein</fullName>
    </submittedName>
</protein>
<sequence length="65" mass="6922">MELQTAPPPASQQRSHRNFQFDGLIPAITPKIFVGLTFLIVGGACIGNSIMDSPPNGVLLAGYRP</sequence>
<evidence type="ECO:0000313" key="2">
    <source>
        <dbReference type="Proteomes" id="UP001180650"/>
    </source>
</evidence>
<dbReference type="EMBL" id="JAVSJA010000001">
    <property type="protein sequence ID" value="MDT3675867.1"/>
    <property type="molecule type" value="Genomic_DNA"/>
</dbReference>
<keyword evidence="2" id="KW-1185">Reference proteome</keyword>
<dbReference type="RefSeq" id="WP_312674523.1">
    <property type="nucleotide sequence ID" value="NZ_JAVSJA010000001.1"/>
</dbReference>
<dbReference type="Proteomes" id="UP001180650">
    <property type="component" value="Unassembled WGS sequence"/>
</dbReference>
<name>A0ABU3HMV8_9CHRO</name>
<reference evidence="1" key="1">
    <citation type="submission" date="2023-08" db="EMBL/GenBank/DDBJ databases">
        <authorList>
            <person name="Park H.-K."/>
            <person name="Kim I.-S."/>
        </authorList>
    </citation>
    <scope>NUCLEOTIDE SEQUENCE</scope>
    <source>
        <strain evidence="1">NRERC-220</strain>
    </source>
</reference>
<gene>
    <name evidence="1" type="ORF">RAM70_15600</name>
</gene>
<comment type="caution">
    <text evidence="1">The sequence shown here is derived from an EMBL/GenBank/DDBJ whole genome shotgun (WGS) entry which is preliminary data.</text>
</comment>